<dbReference type="Proteomes" id="UP000251211">
    <property type="component" value="Unassembled WGS sequence"/>
</dbReference>
<accession>A0AB38F7B2</accession>
<evidence type="ECO:0000313" key="1">
    <source>
        <dbReference type="EMBL" id="SPZ35315.1"/>
    </source>
</evidence>
<name>A0AB38F7B2_RHOWR</name>
<protein>
    <submittedName>
        <fullName evidence="1">Uncharacterized protein</fullName>
    </submittedName>
</protein>
<dbReference type="RefSeq" id="WP_160118488.1">
    <property type="nucleotide sequence ID" value="NZ_QTTP01000001.1"/>
</dbReference>
<dbReference type="EMBL" id="UAUI01000001">
    <property type="protein sequence ID" value="SPZ35315.1"/>
    <property type="molecule type" value="Genomic_DNA"/>
</dbReference>
<evidence type="ECO:0000313" key="2">
    <source>
        <dbReference type="Proteomes" id="UP000251211"/>
    </source>
</evidence>
<gene>
    <name evidence="1" type="ORF">NCTC13229_00708</name>
</gene>
<reference evidence="1 2" key="1">
    <citation type="submission" date="2018-06" db="EMBL/GenBank/DDBJ databases">
        <authorList>
            <consortium name="Pathogen Informatics"/>
            <person name="Doyle S."/>
        </authorList>
    </citation>
    <scope>NUCLEOTIDE SEQUENCE [LARGE SCALE GENOMIC DNA]</scope>
    <source>
        <strain evidence="1 2">NCTC13229</strain>
    </source>
</reference>
<sequence length="56" mass="5721">MAVETALIAGCVSLPTRSAIDVERGSSAKIVRLLGIRCVRHSRPGSNALACPAGTS</sequence>
<comment type="caution">
    <text evidence="1">The sequence shown here is derived from an EMBL/GenBank/DDBJ whole genome shotgun (WGS) entry which is preliminary data.</text>
</comment>
<organism evidence="1 2">
    <name type="scientific">Rhodococcus wratislaviensis</name>
    <name type="common">Tsukamurella wratislaviensis</name>
    <dbReference type="NCBI Taxonomy" id="44752"/>
    <lineage>
        <taxon>Bacteria</taxon>
        <taxon>Bacillati</taxon>
        <taxon>Actinomycetota</taxon>
        <taxon>Actinomycetes</taxon>
        <taxon>Mycobacteriales</taxon>
        <taxon>Nocardiaceae</taxon>
        <taxon>Rhodococcus</taxon>
    </lineage>
</organism>
<proteinExistence type="predicted"/>
<dbReference type="AlphaFoldDB" id="A0AB38F7B2"/>